<dbReference type="GO" id="GO:0030659">
    <property type="term" value="C:cytoplasmic vesicle membrane"/>
    <property type="evidence" value="ECO:0007669"/>
    <property type="project" value="TreeGrafter"/>
</dbReference>
<organism evidence="2 3">
    <name type="scientific">Meloidogyne enterolobii</name>
    <name type="common">Root-knot nematode worm</name>
    <name type="synonym">Meloidogyne mayaguensis</name>
    <dbReference type="NCBI Taxonomy" id="390850"/>
    <lineage>
        <taxon>Eukaryota</taxon>
        <taxon>Metazoa</taxon>
        <taxon>Ecdysozoa</taxon>
        <taxon>Nematoda</taxon>
        <taxon>Chromadorea</taxon>
        <taxon>Rhabditida</taxon>
        <taxon>Tylenchina</taxon>
        <taxon>Tylenchomorpha</taxon>
        <taxon>Tylenchoidea</taxon>
        <taxon>Meloidogynidae</taxon>
        <taxon>Meloidogyninae</taxon>
        <taxon>Meloidogyne</taxon>
    </lineage>
</organism>
<protein>
    <submittedName>
        <fullName evidence="2">Uncharacterized protein</fullName>
    </submittedName>
</protein>
<dbReference type="GO" id="GO:0005886">
    <property type="term" value="C:plasma membrane"/>
    <property type="evidence" value="ECO:0007669"/>
    <property type="project" value="TreeGrafter"/>
</dbReference>
<keyword evidence="1" id="KW-0812">Transmembrane</keyword>
<feature type="transmembrane region" description="Helical" evidence="1">
    <location>
        <begin position="31"/>
        <end position="52"/>
    </location>
</feature>
<dbReference type="Proteomes" id="UP000580250">
    <property type="component" value="Unassembled WGS sequence"/>
</dbReference>
<dbReference type="AlphaFoldDB" id="A0A6V7Y7W4"/>
<keyword evidence="1" id="KW-0472">Membrane</keyword>
<evidence type="ECO:0000256" key="1">
    <source>
        <dbReference type="SAM" id="Phobius"/>
    </source>
</evidence>
<accession>A0A6V7Y7W4</accession>
<dbReference type="SUPFAM" id="SSF82866">
    <property type="entry name" value="Multidrug efflux transporter AcrB transmembrane domain"/>
    <property type="match status" value="1"/>
</dbReference>
<dbReference type="PANTHER" id="PTHR10796:SF88">
    <property type="entry name" value="SSD DOMAIN-CONTAINING PROTEIN"/>
    <property type="match status" value="1"/>
</dbReference>
<dbReference type="GO" id="GO:0006897">
    <property type="term" value="P:endocytosis"/>
    <property type="evidence" value="ECO:0007669"/>
    <property type="project" value="TreeGrafter"/>
</dbReference>
<keyword evidence="1" id="KW-1133">Transmembrane helix</keyword>
<dbReference type="OrthoDB" id="6510177at2759"/>
<feature type="transmembrane region" description="Helical" evidence="1">
    <location>
        <begin position="6"/>
        <end position="24"/>
    </location>
</feature>
<evidence type="ECO:0000313" key="2">
    <source>
        <dbReference type="EMBL" id="CAD2207581.1"/>
    </source>
</evidence>
<dbReference type="PANTHER" id="PTHR10796">
    <property type="entry name" value="PATCHED-RELATED"/>
    <property type="match status" value="1"/>
</dbReference>
<dbReference type="GO" id="GO:0018996">
    <property type="term" value="P:molting cycle, collagen and cuticulin-based cuticle"/>
    <property type="evidence" value="ECO:0007669"/>
    <property type="project" value="TreeGrafter"/>
</dbReference>
<dbReference type="Gene3D" id="1.20.1640.10">
    <property type="entry name" value="Multidrug efflux transporter AcrB transmembrane domain"/>
    <property type="match status" value="1"/>
</dbReference>
<name>A0A6V7Y7W4_MELEN</name>
<proteinExistence type="predicted"/>
<dbReference type="InterPro" id="IPR051697">
    <property type="entry name" value="Patched_domain-protein"/>
</dbReference>
<comment type="caution">
    <text evidence="2">The sequence shown here is derived from an EMBL/GenBank/DDBJ whole genome shotgun (WGS) entry which is preliminary data.</text>
</comment>
<dbReference type="EMBL" id="CAJEWN010003418">
    <property type="protein sequence ID" value="CAD2207581.1"/>
    <property type="molecule type" value="Genomic_DNA"/>
</dbReference>
<reference evidence="2 3" key="1">
    <citation type="submission" date="2020-08" db="EMBL/GenBank/DDBJ databases">
        <authorList>
            <person name="Koutsovoulos G."/>
            <person name="Danchin GJ E."/>
        </authorList>
    </citation>
    <scope>NUCLEOTIDE SEQUENCE [LARGE SCALE GENOMIC DNA]</scope>
</reference>
<gene>
    <name evidence="2" type="ORF">MENT_LOCUS61530</name>
</gene>
<sequence>MPTDAWQSALATLICMTTICALFMGGEWRTVILAGITIGSIILGTLGILAWMDITMDPIMMAALVISIGFV</sequence>
<evidence type="ECO:0000313" key="3">
    <source>
        <dbReference type="Proteomes" id="UP000580250"/>
    </source>
</evidence>